<feature type="region of interest" description="Disordered" evidence="4">
    <location>
        <begin position="345"/>
        <end position="364"/>
    </location>
</feature>
<evidence type="ECO:0000256" key="1">
    <source>
        <dbReference type="ARBA" id="ARBA00009477"/>
    </source>
</evidence>
<dbReference type="GO" id="GO:0015562">
    <property type="term" value="F:efflux transmembrane transporter activity"/>
    <property type="evidence" value="ECO:0007669"/>
    <property type="project" value="TreeGrafter"/>
</dbReference>
<dbReference type="RefSeq" id="WP_163314662.1">
    <property type="nucleotide sequence ID" value="NZ_JAAGAA010000001.1"/>
</dbReference>
<evidence type="ECO:0000256" key="3">
    <source>
        <dbReference type="ARBA" id="ARBA00023285"/>
    </source>
</evidence>
<evidence type="ECO:0000313" key="7">
    <source>
        <dbReference type="EMBL" id="NDV11361.1"/>
    </source>
</evidence>
<dbReference type="PANTHER" id="PTHR30469">
    <property type="entry name" value="MULTIDRUG RESISTANCE PROTEIN MDTA"/>
    <property type="match status" value="1"/>
</dbReference>
<dbReference type="PROSITE" id="PS51257">
    <property type="entry name" value="PROKAR_LIPOPROTEIN"/>
    <property type="match status" value="1"/>
</dbReference>
<dbReference type="SUPFAM" id="SSF111369">
    <property type="entry name" value="HlyD-like secretion proteins"/>
    <property type="match status" value="1"/>
</dbReference>
<dbReference type="InterPro" id="IPR058625">
    <property type="entry name" value="MdtA-like_BSH"/>
</dbReference>
<dbReference type="EMBL" id="JAAGAA010000001">
    <property type="protein sequence ID" value="NDV11361.1"/>
    <property type="molecule type" value="Genomic_DNA"/>
</dbReference>
<dbReference type="Gene3D" id="1.10.287.470">
    <property type="entry name" value="Helix hairpin bin"/>
    <property type="match status" value="1"/>
</dbReference>
<organism evidence="7 8">
    <name type="scientific">Crenobacter caeni</name>
    <dbReference type="NCBI Taxonomy" id="2705474"/>
    <lineage>
        <taxon>Bacteria</taxon>
        <taxon>Pseudomonadati</taxon>
        <taxon>Pseudomonadota</taxon>
        <taxon>Betaproteobacteria</taxon>
        <taxon>Neisseriales</taxon>
        <taxon>Neisseriaceae</taxon>
        <taxon>Crenobacter</taxon>
    </lineage>
</organism>
<reference evidence="7 8" key="1">
    <citation type="submission" date="2020-02" db="EMBL/GenBank/DDBJ databases">
        <authorList>
            <person name="Yang Z."/>
        </authorList>
    </citation>
    <scope>NUCLEOTIDE SEQUENCE [LARGE SCALE GENOMIC DNA]</scope>
    <source>
        <strain evidence="7 8">HX-7-9</strain>
    </source>
</reference>
<evidence type="ECO:0000313" key="8">
    <source>
        <dbReference type="Proteomes" id="UP000482578"/>
    </source>
</evidence>
<keyword evidence="3" id="KW-0170">Cobalt</keyword>
<keyword evidence="8" id="KW-1185">Reference proteome</keyword>
<keyword evidence="2" id="KW-0813">Transport</keyword>
<dbReference type="Gene3D" id="2.40.50.100">
    <property type="match status" value="1"/>
</dbReference>
<dbReference type="Pfam" id="PF25917">
    <property type="entry name" value="BSH_RND"/>
    <property type="match status" value="1"/>
</dbReference>
<dbReference type="PANTHER" id="PTHR30469:SF15">
    <property type="entry name" value="HLYD FAMILY OF SECRETION PROTEINS"/>
    <property type="match status" value="1"/>
</dbReference>
<sequence length="364" mass="37112">MKHLLSPLALCLALAACQPATDKGARKGPPPTPVTTETAKLAPMARVARVWAEVEPVLAPEVAAESSGRVLKVLVDAGQRVAAGQLLAEVDPGSAHDAQLGAEADAARVGALLAEQRSTVKRNQALLAQGFISPAALEASTAQLTALEKQLSAAQALARSKGRDSARTQIRAPMAGVIEAREVNPGDYVTPGKTAFLLNADGGRRVRLALGGADGDALAVGMPVRLSAHGKTLTVRIDEVRAGLDTASRARVAWAMLPADAPWRVGEALDAEVELERREALSVPAAAVVERPGGKVVYRVEGGQAAERKVTVGAEADGRVELTSGLKAGERVAVDGAGFLSDGAKVSEGQGGKATAAAGKGAGA</sequence>
<evidence type="ECO:0000256" key="2">
    <source>
        <dbReference type="ARBA" id="ARBA00022448"/>
    </source>
</evidence>
<dbReference type="GO" id="GO:1990281">
    <property type="term" value="C:efflux pump complex"/>
    <property type="evidence" value="ECO:0007669"/>
    <property type="project" value="TreeGrafter"/>
</dbReference>
<feature type="domain" description="YknX-like C-terminal permuted SH3-like" evidence="6">
    <location>
        <begin position="280"/>
        <end position="347"/>
    </location>
</feature>
<dbReference type="FunFam" id="2.40.420.20:FF:000006">
    <property type="entry name" value="RND family efflux transporter MFP subunit"/>
    <property type="match status" value="1"/>
</dbReference>
<dbReference type="InterPro" id="IPR006143">
    <property type="entry name" value="RND_pump_MFP"/>
</dbReference>
<accession>A0A6B2KMJ9</accession>
<dbReference type="NCBIfam" id="TIGR01730">
    <property type="entry name" value="RND_mfp"/>
    <property type="match status" value="1"/>
</dbReference>
<evidence type="ECO:0000259" key="5">
    <source>
        <dbReference type="Pfam" id="PF25917"/>
    </source>
</evidence>
<dbReference type="Gene3D" id="2.40.420.20">
    <property type="match status" value="1"/>
</dbReference>
<gene>
    <name evidence="7" type="ORF">GZH52_00870</name>
</gene>
<dbReference type="AlphaFoldDB" id="A0A6B2KMJ9"/>
<protein>
    <submittedName>
        <fullName evidence="7">Efflux RND transporter periplasmic adaptor subunit</fullName>
    </submittedName>
</protein>
<feature type="domain" description="Multidrug resistance protein MdtA-like barrel-sandwich hybrid" evidence="5">
    <location>
        <begin position="61"/>
        <end position="197"/>
    </location>
</feature>
<dbReference type="Pfam" id="PF25989">
    <property type="entry name" value="YknX_C"/>
    <property type="match status" value="1"/>
</dbReference>
<name>A0A6B2KMJ9_9NEIS</name>
<feature type="compositionally biased region" description="Low complexity" evidence="4">
    <location>
        <begin position="353"/>
        <end position="364"/>
    </location>
</feature>
<dbReference type="InterPro" id="IPR058637">
    <property type="entry name" value="YknX-like_C"/>
</dbReference>
<proteinExistence type="inferred from homology"/>
<comment type="similarity">
    <text evidence="1">Belongs to the membrane fusion protein (MFP) (TC 8.A.1) family.</text>
</comment>
<evidence type="ECO:0000259" key="6">
    <source>
        <dbReference type="Pfam" id="PF25989"/>
    </source>
</evidence>
<evidence type="ECO:0000256" key="4">
    <source>
        <dbReference type="SAM" id="MobiDB-lite"/>
    </source>
</evidence>
<dbReference type="Proteomes" id="UP000482578">
    <property type="component" value="Unassembled WGS sequence"/>
</dbReference>
<comment type="caution">
    <text evidence="7">The sequence shown here is derived from an EMBL/GenBank/DDBJ whole genome shotgun (WGS) entry which is preliminary data.</text>
</comment>